<organism evidence="1">
    <name type="scientific">Lentimicrobium saccharophilum</name>
    <dbReference type="NCBI Taxonomy" id="1678841"/>
    <lineage>
        <taxon>Bacteria</taxon>
        <taxon>Pseudomonadati</taxon>
        <taxon>Bacteroidota</taxon>
        <taxon>Bacteroidia</taxon>
        <taxon>Bacteroidales</taxon>
        <taxon>Lentimicrobiaceae</taxon>
        <taxon>Lentimicrobium</taxon>
    </lineage>
</organism>
<keyword evidence="2" id="KW-1185">Reference proteome</keyword>
<reference evidence="1" key="1">
    <citation type="journal article" date="2015" name="Genome Announc.">
        <title>Draft Genome Sequence of Bacteroidales Strain TBC1, a Novel Isolate from a Methanogenic Wastewater Treatment System.</title>
        <authorList>
            <person name="Tourlousse D.M."/>
            <person name="Matsuura N."/>
            <person name="Sun L."/>
            <person name="Toyonaga M."/>
            <person name="Kuroda K."/>
            <person name="Ohashi A."/>
            <person name="Cruz R."/>
            <person name="Yamaguchi T."/>
            <person name="Sekiguchi Y."/>
        </authorList>
    </citation>
    <scope>NUCLEOTIDE SEQUENCE [LARGE SCALE GENOMIC DNA]</scope>
    <source>
        <strain evidence="1">TBC1</strain>
    </source>
</reference>
<sequence>MSDQHLHIVSFDVPFPPNYGGVIDVFYKIMALHNYGIRLHLHIFEYPGRDRATELEAFCEEVHYYSRKTGIGSAFSPIPYIVKSRRSESLVRNLLKDNYPVLFEGMHSCYYLDDPRLRNRKLIYRESNIEHEYYINLFSAEHNLAKKAYFLAESLKLRFFQRKLKHAGLMLVVSECDTDYLKKVFPGKDIRFLPSFHANDAFNIEAGSGDYALYHGNIEVPENEAAVEFLIRKVFAGSNHRLIIAGMNPQKRIFDLAQPYSNISIIANPDDERLFSLIRNAHVNVLVTFQATGLKLKLLNTLYNGRHCLVNPLMLNGTGLEPLCTIAETAEDFRKKLDDLKDVPFSLSAAEKRHELLNRKFSNSGNAARLAEAVFGS</sequence>
<name>A0A0S7BX00_9BACT</name>
<dbReference type="SUPFAM" id="SSF53756">
    <property type="entry name" value="UDP-Glycosyltransferase/glycogen phosphorylase"/>
    <property type="match status" value="1"/>
</dbReference>
<accession>A0A0S7BX00</accession>
<evidence type="ECO:0000313" key="1">
    <source>
        <dbReference type="EMBL" id="GAP43131.1"/>
    </source>
</evidence>
<gene>
    <name evidence="1" type="ORF">TBC1_111273</name>
</gene>
<dbReference type="RefSeq" id="WP_062039901.1">
    <property type="nucleotide sequence ID" value="NZ_DF968182.1"/>
</dbReference>
<dbReference type="OrthoDB" id="1094459at2"/>
<protein>
    <submittedName>
        <fullName evidence="1">Glycosyl transferases group 1</fullName>
    </submittedName>
</protein>
<dbReference type="EMBL" id="DF968182">
    <property type="protein sequence ID" value="GAP43131.1"/>
    <property type="molecule type" value="Genomic_DNA"/>
</dbReference>
<keyword evidence="1" id="KW-0808">Transferase</keyword>
<evidence type="ECO:0000313" key="2">
    <source>
        <dbReference type="Proteomes" id="UP000053091"/>
    </source>
</evidence>
<proteinExistence type="predicted"/>
<dbReference type="Proteomes" id="UP000053091">
    <property type="component" value="Unassembled WGS sequence"/>
</dbReference>
<dbReference type="GO" id="GO:0016740">
    <property type="term" value="F:transferase activity"/>
    <property type="evidence" value="ECO:0007669"/>
    <property type="project" value="UniProtKB-KW"/>
</dbReference>
<dbReference type="PATRIC" id="fig|1678841.3.peg.1445"/>
<dbReference type="STRING" id="1678841.TBC1_111273"/>
<dbReference type="AlphaFoldDB" id="A0A0S7BX00"/>